<evidence type="ECO:0000313" key="2">
    <source>
        <dbReference type="EMBL" id="MBB3147648.1"/>
    </source>
</evidence>
<dbReference type="Proteomes" id="UP000554520">
    <property type="component" value="Unassembled WGS sequence"/>
</dbReference>
<feature type="region of interest" description="Disordered" evidence="1">
    <location>
        <begin position="58"/>
        <end position="131"/>
    </location>
</feature>
<sequence length="131" mass="14326">MMIIERNIYRREDDNGHTVVFVYEDGTRASVDLSDANSYGLGEDELIQKAERLLDNIDASGVRGHMPPYNAGESHRSLDPSDNGDASVNISTPPDRPEGPVPPQNPLVEEQDEDANIVGLAGEGIIEPRDK</sequence>
<comment type="caution">
    <text evidence="2">The sequence shown here is derived from an EMBL/GenBank/DDBJ whole genome shotgun (WGS) entry which is preliminary data.</text>
</comment>
<evidence type="ECO:0000256" key="1">
    <source>
        <dbReference type="SAM" id="MobiDB-lite"/>
    </source>
</evidence>
<protein>
    <submittedName>
        <fullName evidence="2">Uncharacterized protein</fullName>
    </submittedName>
</protein>
<gene>
    <name evidence="2" type="ORF">FHS21_004072</name>
</gene>
<proteinExistence type="predicted"/>
<accession>A0A839U9V8</accession>
<organism evidence="2 3">
    <name type="scientific">Phyllobacterium trifolii</name>
    <dbReference type="NCBI Taxonomy" id="300193"/>
    <lineage>
        <taxon>Bacteria</taxon>
        <taxon>Pseudomonadati</taxon>
        <taxon>Pseudomonadota</taxon>
        <taxon>Alphaproteobacteria</taxon>
        <taxon>Hyphomicrobiales</taxon>
        <taxon>Phyllobacteriaceae</taxon>
        <taxon>Phyllobacterium</taxon>
    </lineage>
</organism>
<dbReference type="RefSeq" id="WP_112551912.1">
    <property type="nucleotide sequence ID" value="NZ_JACHXN010000013.1"/>
</dbReference>
<evidence type="ECO:0000313" key="3">
    <source>
        <dbReference type="Proteomes" id="UP000554520"/>
    </source>
</evidence>
<dbReference type="AlphaFoldDB" id="A0A839U9V8"/>
<keyword evidence="3" id="KW-1185">Reference proteome</keyword>
<dbReference type="EMBL" id="JACHXN010000013">
    <property type="protein sequence ID" value="MBB3147648.1"/>
    <property type="molecule type" value="Genomic_DNA"/>
</dbReference>
<name>A0A839U9V8_9HYPH</name>
<reference evidence="2 3" key="1">
    <citation type="submission" date="2020-08" db="EMBL/GenBank/DDBJ databases">
        <title>Genomic Encyclopedia of Type Strains, Phase III (KMG-III): the genomes of soil and plant-associated and newly described type strains.</title>
        <authorList>
            <person name="Whitman W."/>
        </authorList>
    </citation>
    <scope>NUCLEOTIDE SEQUENCE [LARGE SCALE GENOMIC DNA]</scope>
    <source>
        <strain evidence="2 3">CECT 7015</strain>
    </source>
</reference>